<dbReference type="EMBL" id="MK327930">
    <property type="protein sequence ID" value="QBO61311.1"/>
    <property type="molecule type" value="Genomic_DNA"/>
</dbReference>
<evidence type="ECO:0000313" key="2">
    <source>
        <dbReference type="Proteomes" id="UP000294920"/>
    </source>
</evidence>
<evidence type="ECO:0000313" key="1">
    <source>
        <dbReference type="EMBL" id="QBO61311.1"/>
    </source>
</evidence>
<sequence length="54" mass="6075">MHKFLNDNDNRSHFMQRPSPVVVSPVTGACRPFDRYIVPPGGAAVNTFQKIFLT</sequence>
<dbReference type="PROSITE" id="PS51257">
    <property type="entry name" value="PROKAR_LIPOPROTEIN"/>
    <property type="match status" value="1"/>
</dbReference>
<reference evidence="1 2" key="1">
    <citation type="submission" date="2018-12" db="EMBL/GenBank/DDBJ databases">
        <title>Still something new to discover - new insights into E. coli phage diversity and taxonomy.</title>
        <authorList>
            <person name="Korf I.H.E."/>
            <person name="Adriaennsens E."/>
            <person name="Dreiseikelmann B."/>
            <person name="Kropinski A."/>
            <person name="Nimtz M."/>
            <person name="Meier-Kolthoff J.P."/>
            <person name="Rohde M."/>
            <person name="van Raaij M."/>
            <person name="Wittmann J."/>
        </authorList>
    </citation>
    <scope>NUCLEOTIDE SEQUENCE [LARGE SCALE GENOMIC DNA]</scope>
</reference>
<proteinExistence type="predicted"/>
<accession>A0A482G730</accession>
<protein>
    <submittedName>
        <fullName evidence="1">Uncharacterized protein</fullName>
    </submittedName>
</protein>
<gene>
    <name evidence="1" type="ORF">EdH4_00029</name>
</gene>
<dbReference type="Proteomes" id="UP000294920">
    <property type="component" value="Segment"/>
</dbReference>
<name>A0A482G730_9CAUD</name>
<organism evidence="1 2">
    <name type="scientific">Escherichia phage EdH4</name>
    <dbReference type="NCBI Taxonomy" id="2502307"/>
    <lineage>
        <taxon>Viruses</taxon>
        <taxon>Duplodnaviria</taxon>
        <taxon>Heunggongvirae</taxon>
        <taxon>Uroviricota</taxon>
        <taxon>Caudoviricetes</taxon>
        <taxon>Vequintavirinae</taxon>
        <taxon>Vequintavirus</taxon>
        <taxon>Vequintavirus murica</taxon>
    </lineage>
</organism>